<sequence length="125" mass="14002">MSLNHSNKDEINEAFVQGGVKTGNRFCFVGVMRGKVRLSIYSHMRSTDRAQVQRSENLRGNYLSKNTLRVRGFDENQTLHGRWITVLPDLGQTVIPSGKEKHEGCGVQGRGKSNLKTTKTARLIS</sequence>
<accession>A0ABR1BB87</accession>
<dbReference type="EMBL" id="JAWJWF010000001">
    <property type="protein sequence ID" value="KAK6640726.1"/>
    <property type="molecule type" value="Genomic_DNA"/>
</dbReference>
<organism evidence="2 3">
    <name type="scientific">Polyplax serrata</name>
    <name type="common">Common mouse louse</name>
    <dbReference type="NCBI Taxonomy" id="468196"/>
    <lineage>
        <taxon>Eukaryota</taxon>
        <taxon>Metazoa</taxon>
        <taxon>Ecdysozoa</taxon>
        <taxon>Arthropoda</taxon>
        <taxon>Hexapoda</taxon>
        <taxon>Insecta</taxon>
        <taxon>Pterygota</taxon>
        <taxon>Neoptera</taxon>
        <taxon>Paraneoptera</taxon>
        <taxon>Psocodea</taxon>
        <taxon>Troctomorpha</taxon>
        <taxon>Phthiraptera</taxon>
        <taxon>Anoplura</taxon>
        <taxon>Polyplacidae</taxon>
        <taxon>Polyplax</taxon>
    </lineage>
</organism>
<protein>
    <submittedName>
        <fullName evidence="2">Uncharacterized protein</fullName>
    </submittedName>
</protein>
<evidence type="ECO:0000313" key="3">
    <source>
        <dbReference type="Proteomes" id="UP001359485"/>
    </source>
</evidence>
<feature type="compositionally biased region" description="Polar residues" evidence="1">
    <location>
        <begin position="114"/>
        <end position="125"/>
    </location>
</feature>
<name>A0ABR1BB87_POLSC</name>
<dbReference type="Proteomes" id="UP001359485">
    <property type="component" value="Unassembled WGS sequence"/>
</dbReference>
<evidence type="ECO:0000313" key="2">
    <source>
        <dbReference type="EMBL" id="KAK6640726.1"/>
    </source>
</evidence>
<feature type="region of interest" description="Disordered" evidence="1">
    <location>
        <begin position="98"/>
        <end position="125"/>
    </location>
</feature>
<reference evidence="2 3" key="1">
    <citation type="submission" date="2023-09" db="EMBL/GenBank/DDBJ databases">
        <title>Genomes of two closely related lineages of the louse Polyplax serrata with different host specificities.</title>
        <authorList>
            <person name="Martinu J."/>
            <person name="Tarabai H."/>
            <person name="Stefka J."/>
            <person name="Hypsa V."/>
        </authorList>
    </citation>
    <scope>NUCLEOTIDE SEQUENCE [LARGE SCALE GENOMIC DNA]</scope>
    <source>
        <strain evidence="2">98ZLc_SE</strain>
    </source>
</reference>
<gene>
    <name evidence="2" type="ORF">RUM44_012423</name>
</gene>
<evidence type="ECO:0000256" key="1">
    <source>
        <dbReference type="SAM" id="MobiDB-lite"/>
    </source>
</evidence>
<keyword evidence="3" id="KW-1185">Reference proteome</keyword>
<proteinExistence type="predicted"/>
<comment type="caution">
    <text evidence="2">The sequence shown here is derived from an EMBL/GenBank/DDBJ whole genome shotgun (WGS) entry which is preliminary data.</text>
</comment>